<proteinExistence type="predicted"/>
<evidence type="ECO:0000313" key="2">
    <source>
        <dbReference type="Proteomes" id="UP000322025"/>
    </source>
</evidence>
<dbReference type="RefSeq" id="WP_150311672.1">
    <property type="nucleotide sequence ID" value="NZ_VMSO01000047.1"/>
</dbReference>
<protein>
    <submittedName>
        <fullName evidence="1">Type II toxin-antitoxin system HicB family antitoxin</fullName>
    </submittedName>
</protein>
<gene>
    <name evidence="1" type="ORF">FNY66_15265</name>
</gene>
<dbReference type="Proteomes" id="UP000322025">
    <property type="component" value="Unassembled WGS sequence"/>
</dbReference>
<keyword evidence="2" id="KW-1185">Reference proteome</keyword>
<accession>A0A5M9HU25</accession>
<sequence>MCDLKYKGYRGTVKYFEEEKLYYGKVIGIKDLISYEGETLDELLEDFHEGVDQYISDLQKRN</sequence>
<name>A0A5M9HU25_9FIRM</name>
<dbReference type="OrthoDB" id="5297106at2"/>
<dbReference type="SUPFAM" id="SSF143100">
    <property type="entry name" value="TTHA1013/TTHA0281-like"/>
    <property type="match status" value="1"/>
</dbReference>
<dbReference type="AlphaFoldDB" id="A0A5M9HU25"/>
<dbReference type="EMBL" id="VMSO01000047">
    <property type="protein sequence ID" value="KAA8500117.1"/>
    <property type="molecule type" value="Genomic_DNA"/>
</dbReference>
<organism evidence="1 2">
    <name type="scientific">Mediterraneibacter catenae</name>
    <dbReference type="NCBI Taxonomy" id="2594882"/>
    <lineage>
        <taxon>Bacteria</taxon>
        <taxon>Bacillati</taxon>
        <taxon>Bacillota</taxon>
        <taxon>Clostridia</taxon>
        <taxon>Lachnospirales</taxon>
        <taxon>Lachnospiraceae</taxon>
        <taxon>Mediterraneibacter</taxon>
    </lineage>
</organism>
<evidence type="ECO:0000313" key="1">
    <source>
        <dbReference type="EMBL" id="KAA8500117.1"/>
    </source>
</evidence>
<dbReference type="InterPro" id="IPR035069">
    <property type="entry name" value="TTHA1013/TTHA0281-like"/>
</dbReference>
<reference evidence="1" key="1">
    <citation type="submission" date="2019-07" db="EMBL/GenBank/DDBJ databases">
        <authorList>
            <person name="Wongkuna S."/>
            <person name="Scaria J."/>
        </authorList>
    </citation>
    <scope>NUCLEOTIDE SEQUENCE [LARGE SCALE GENOMIC DNA]</scope>
    <source>
        <strain evidence="1">SW178</strain>
    </source>
</reference>
<comment type="caution">
    <text evidence="1">The sequence shown here is derived from an EMBL/GenBank/DDBJ whole genome shotgun (WGS) entry which is preliminary data.</text>
</comment>